<dbReference type="PRINTS" id="PR00111">
    <property type="entry name" value="ABHYDROLASE"/>
</dbReference>
<dbReference type="Pfam" id="PF00561">
    <property type="entry name" value="Abhydrolase_1"/>
    <property type="match status" value="1"/>
</dbReference>
<dbReference type="EMBL" id="CP122566">
    <property type="protein sequence ID" value="WGH93233.1"/>
    <property type="molecule type" value="Genomic_DNA"/>
</dbReference>
<dbReference type="InterPro" id="IPR000073">
    <property type="entry name" value="AB_hydrolase_1"/>
</dbReference>
<evidence type="ECO:0000259" key="2">
    <source>
        <dbReference type="Pfam" id="PF00561"/>
    </source>
</evidence>
<keyword evidence="1 3" id="KW-0378">Hydrolase</keyword>
<feature type="domain" description="AB hydrolase-1" evidence="2">
    <location>
        <begin position="17"/>
        <end position="245"/>
    </location>
</feature>
<dbReference type="PANTHER" id="PTHR46118:SF4">
    <property type="entry name" value="PROTEIN ABHD11"/>
    <property type="match status" value="1"/>
</dbReference>
<protein>
    <submittedName>
        <fullName evidence="3">Alpha/beta fold hydrolase</fullName>
    </submittedName>
</protein>
<dbReference type="AlphaFoldDB" id="A0AAJ6ALU6"/>
<sequence>MHIATHRIEGGPRRIAFMHGLMGRGRNFTSPAKALADDATSLLIDLPNHGRSDWTRDFDYVEIADEVAEMLRADFGSEEPIVLLGHSLGGKVAMTLALRHPDLLKALIVEDISPTDTGNYSTFDHLLGSLRSVDLQSVSERSEVEEQLAEPIPEDSIRQFLMQNLRRTDRGYQWQPNLEMLHQNLDAIAGFPELTASYEGPVLWIKGEQSNYIDDDSAVVMRELFPKVRKSTVRGANHWVHSEKPQEFVALLKSFLDSLYPTDA</sequence>
<reference evidence="3 4" key="1">
    <citation type="submission" date="2023-03" db="EMBL/GenBank/DDBJ databases">
        <title>Complete genome sequences of several Auritidibacter ignavus strains isolated from ear infections.</title>
        <authorList>
            <person name="Baehr T."/>
            <person name="Baumhoegger A.M."/>
        </authorList>
    </citation>
    <scope>NUCLEOTIDE SEQUENCE [LARGE SCALE GENOMIC DNA]</scope>
    <source>
        <strain evidence="3 4">BABAE-6</strain>
    </source>
</reference>
<evidence type="ECO:0000313" key="3">
    <source>
        <dbReference type="EMBL" id="WGH93233.1"/>
    </source>
</evidence>
<dbReference type="SUPFAM" id="SSF53474">
    <property type="entry name" value="alpha/beta-Hydrolases"/>
    <property type="match status" value="1"/>
</dbReference>
<proteinExistence type="predicted"/>
<dbReference type="GO" id="GO:0016787">
    <property type="term" value="F:hydrolase activity"/>
    <property type="evidence" value="ECO:0007669"/>
    <property type="project" value="UniProtKB-KW"/>
</dbReference>
<dbReference type="Gene3D" id="3.40.50.1820">
    <property type="entry name" value="alpha/beta hydrolase"/>
    <property type="match status" value="1"/>
</dbReference>
<evidence type="ECO:0000313" key="4">
    <source>
        <dbReference type="Proteomes" id="UP001224674"/>
    </source>
</evidence>
<accession>A0AAJ6ALU6</accession>
<evidence type="ECO:0000256" key="1">
    <source>
        <dbReference type="ARBA" id="ARBA00022801"/>
    </source>
</evidence>
<dbReference type="Proteomes" id="UP001224674">
    <property type="component" value="Chromosome"/>
</dbReference>
<keyword evidence="4" id="KW-1185">Reference proteome</keyword>
<gene>
    <name evidence="3" type="ORF">QDX21_13270</name>
</gene>
<organism evidence="3 4">
    <name type="scientific">Auritidibacter ignavus</name>
    <dbReference type="NCBI Taxonomy" id="678932"/>
    <lineage>
        <taxon>Bacteria</taxon>
        <taxon>Bacillati</taxon>
        <taxon>Actinomycetota</taxon>
        <taxon>Actinomycetes</taxon>
        <taxon>Micrococcales</taxon>
        <taxon>Micrococcaceae</taxon>
        <taxon>Auritidibacter</taxon>
    </lineage>
</organism>
<name>A0AAJ6ALU6_9MICC</name>
<dbReference type="RefSeq" id="WP_279673613.1">
    <property type="nucleotide sequence ID" value="NZ_CP122562.1"/>
</dbReference>
<dbReference type="InterPro" id="IPR029058">
    <property type="entry name" value="AB_hydrolase_fold"/>
</dbReference>
<dbReference type="InterPro" id="IPR000639">
    <property type="entry name" value="Epox_hydrolase-like"/>
</dbReference>
<dbReference type="PANTHER" id="PTHR46118">
    <property type="entry name" value="PROTEIN ABHD11"/>
    <property type="match status" value="1"/>
</dbReference>
<dbReference type="PRINTS" id="PR00412">
    <property type="entry name" value="EPOXHYDRLASE"/>
</dbReference>